<gene>
    <name evidence="2" type="ORF">ANCCAN_30171</name>
</gene>
<feature type="compositionally biased region" description="Basic residues" evidence="1">
    <location>
        <begin position="74"/>
        <end position="83"/>
    </location>
</feature>
<keyword evidence="3" id="KW-1185">Reference proteome</keyword>
<name>A0A368EZB2_ANCCA</name>
<accession>A0A368EZB2</accession>
<dbReference type="Proteomes" id="UP000252519">
    <property type="component" value="Unassembled WGS sequence"/>
</dbReference>
<dbReference type="EMBL" id="JOJR01023040">
    <property type="protein sequence ID" value="RCN24139.1"/>
    <property type="molecule type" value="Genomic_DNA"/>
</dbReference>
<evidence type="ECO:0000313" key="2">
    <source>
        <dbReference type="EMBL" id="RCN24139.1"/>
    </source>
</evidence>
<proteinExistence type="predicted"/>
<sequence>MARIRKCSAAIDKSVKVPEDSVRRFYTDCYAKYHATSCWKEVDIKTSNSRAPPQVLGEETSEAAPTSIVSSARGLKRPGSHLG</sequence>
<evidence type="ECO:0000256" key="1">
    <source>
        <dbReference type="SAM" id="MobiDB-lite"/>
    </source>
</evidence>
<dbReference type="AlphaFoldDB" id="A0A368EZB2"/>
<organism evidence="2 3">
    <name type="scientific">Ancylostoma caninum</name>
    <name type="common">Dog hookworm</name>
    <dbReference type="NCBI Taxonomy" id="29170"/>
    <lineage>
        <taxon>Eukaryota</taxon>
        <taxon>Metazoa</taxon>
        <taxon>Ecdysozoa</taxon>
        <taxon>Nematoda</taxon>
        <taxon>Chromadorea</taxon>
        <taxon>Rhabditida</taxon>
        <taxon>Rhabditina</taxon>
        <taxon>Rhabditomorpha</taxon>
        <taxon>Strongyloidea</taxon>
        <taxon>Ancylostomatidae</taxon>
        <taxon>Ancylostomatinae</taxon>
        <taxon>Ancylostoma</taxon>
    </lineage>
</organism>
<evidence type="ECO:0000313" key="3">
    <source>
        <dbReference type="Proteomes" id="UP000252519"/>
    </source>
</evidence>
<protein>
    <submittedName>
        <fullName evidence="2">Uncharacterized protein</fullName>
    </submittedName>
</protein>
<reference evidence="2 3" key="1">
    <citation type="submission" date="2014-10" db="EMBL/GenBank/DDBJ databases">
        <title>Draft genome of the hookworm Ancylostoma caninum.</title>
        <authorList>
            <person name="Mitreva M."/>
        </authorList>
    </citation>
    <scope>NUCLEOTIDE SEQUENCE [LARGE SCALE GENOMIC DNA]</scope>
    <source>
        <strain evidence="2 3">Baltimore</strain>
    </source>
</reference>
<comment type="caution">
    <text evidence="2">The sequence shown here is derived from an EMBL/GenBank/DDBJ whole genome shotgun (WGS) entry which is preliminary data.</text>
</comment>
<feature type="region of interest" description="Disordered" evidence="1">
    <location>
        <begin position="48"/>
        <end position="83"/>
    </location>
</feature>